<keyword evidence="3" id="KW-0378">Hydrolase</keyword>
<dbReference type="Gene3D" id="4.10.60.10">
    <property type="entry name" value="Zinc finger, CCHC-type"/>
    <property type="match status" value="1"/>
</dbReference>
<evidence type="ECO:0000259" key="9">
    <source>
        <dbReference type="PROSITE" id="PS50994"/>
    </source>
</evidence>
<evidence type="ECO:0000256" key="6">
    <source>
        <dbReference type="PROSITE-ProRule" id="PRU00047"/>
    </source>
</evidence>
<dbReference type="OrthoDB" id="7698426at2759"/>
<dbReference type="EC" id="2.7.7.49" evidence="1"/>
<keyword evidence="3" id="KW-0064">Aspartyl protease</keyword>
<dbReference type="InterPro" id="IPR001878">
    <property type="entry name" value="Znf_CCHC"/>
</dbReference>
<evidence type="ECO:0000313" key="10">
    <source>
        <dbReference type="EMBL" id="CAB0041858.1"/>
    </source>
</evidence>
<dbReference type="SUPFAM" id="SSF57756">
    <property type="entry name" value="Retrovirus zinc finger-like domains"/>
    <property type="match status" value="1"/>
</dbReference>
<evidence type="ECO:0000313" key="11">
    <source>
        <dbReference type="Proteomes" id="UP000479190"/>
    </source>
</evidence>
<protein>
    <recommendedName>
        <fullName evidence="1">RNA-directed DNA polymerase</fullName>
        <ecNumber evidence="1">2.7.7.49</ecNumber>
    </recommendedName>
</protein>
<feature type="domain" description="CCHC-type" evidence="8">
    <location>
        <begin position="286"/>
        <end position="301"/>
    </location>
</feature>
<dbReference type="Gene3D" id="1.10.340.70">
    <property type="match status" value="1"/>
</dbReference>
<keyword evidence="2" id="KW-0645">Protease</keyword>
<evidence type="ECO:0000256" key="7">
    <source>
        <dbReference type="SAM" id="MobiDB-lite"/>
    </source>
</evidence>
<dbReference type="Pfam" id="PF17921">
    <property type="entry name" value="Integrase_H2C2"/>
    <property type="match status" value="1"/>
</dbReference>
<feature type="region of interest" description="Disordered" evidence="7">
    <location>
        <begin position="355"/>
        <end position="375"/>
    </location>
</feature>
<name>A0A6H5IW12_9HYME</name>
<feature type="region of interest" description="Disordered" evidence="7">
    <location>
        <begin position="257"/>
        <end position="282"/>
    </location>
</feature>
<keyword evidence="6" id="KW-0863">Zinc-finger</keyword>
<dbReference type="GO" id="GO:0003677">
    <property type="term" value="F:DNA binding"/>
    <property type="evidence" value="ECO:0007669"/>
    <property type="project" value="UniProtKB-KW"/>
</dbReference>
<dbReference type="GO" id="GO:0008270">
    <property type="term" value="F:zinc ion binding"/>
    <property type="evidence" value="ECO:0007669"/>
    <property type="project" value="UniProtKB-KW"/>
</dbReference>
<dbReference type="SMART" id="SM00343">
    <property type="entry name" value="ZnF_C2HC"/>
    <property type="match status" value="3"/>
</dbReference>
<feature type="region of interest" description="Disordered" evidence="7">
    <location>
        <begin position="298"/>
        <end position="318"/>
    </location>
</feature>
<dbReference type="InterPro" id="IPR043128">
    <property type="entry name" value="Rev_trsase/Diguanyl_cyclase"/>
</dbReference>
<dbReference type="AlphaFoldDB" id="A0A6H5IW12"/>
<dbReference type="Proteomes" id="UP000479190">
    <property type="component" value="Unassembled WGS sequence"/>
</dbReference>
<dbReference type="GO" id="GO:0015074">
    <property type="term" value="P:DNA integration"/>
    <property type="evidence" value="ECO:0007669"/>
    <property type="project" value="InterPro"/>
</dbReference>
<dbReference type="InterPro" id="IPR012337">
    <property type="entry name" value="RNaseH-like_sf"/>
</dbReference>
<keyword evidence="5" id="KW-0511">Multifunctional enzyme</keyword>
<dbReference type="CDD" id="cd09274">
    <property type="entry name" value="RNase_HI_RT_Ty3"/>
    <property type="match status" value="1"/>
</dbReference>
<evidence type="ECO:0000259" key="8">
    <source>
        <dbReference type="PROSITE" id="PS50158"/>
    </source>
</evidence>
<evidence type="ECO:0000256" key="1">
    <source>
        <dbReference type="ARBA" id="ARBA00012493"/>
    </source>
</evidence>
<dbReference type="Gene3D" id="3.30.420.10">
    <property type="entry name" value="Ribonuclease H-like superfamily/Ribonuclease H"/>
    <property type="match status" value="1"/>
</dbReference>
<dbReference type="InterPro" id="IPR036875">
    <property type="entry name" value="Znf_CCHC_sf"/>
</dbReference>
<dbReference type="PROSITE" id="PS50994">
    <property type="entry name" value="INTEGRASE"/>
    <property type="match status" value="1"/>
</dbReference>
<dbReference type="GO" id="GO:0006508">
    <property type="term" value="P:proteolysis"/>
    <property type="evidence" value="ECO:0007669"/>
    <property type="project" value="UniProtKB-KW"/>
</dbReference>
<keyword evidence="11" id="KW-1185">Reference proteome</keyword>
<proteinExistence type="predicted"/>
<feature type="domain" description="Integrase catalytic" evidence="9">
    <location>
        <begin position="791"/>
        <end position="949"/>
    </location>
</feature>
<accession>A0A6H5IW12</accession>
<evidence type="ECO:0000256" key="2">
    <source>
        <dbReference type="ARBA" id="ARBA00022670"/>
    </source>
</evidence>
<dbReference type="FunFam" id="3.30.420.10:FF:000063">
    <property type="entry name" value="Retrovirus-related Pol polyprotein from transposon 297-like Protein"/>
    <property type="match status" value="1"/>
</dbReference>
<evidence type="ECO:0000256" key="3">
    <source>
        <dbReference type="ARBA" id="ARBA00022750"/>
    </source>
</evidence>
<dbReference type="Pfam" id="PF17919">
    <property type="entry name" value="RT_RNaseH_2"/>
    <property type="match status" value="1"/>
</dbReference>
<feature type="compositionally biased region" description="Polar residues" evidence="7">
    <location>
        <begin position="301"/>
        <end position="312"/>
    </location>
</feature>
<dbReference type="Pfam" id="PF00665">
    <property type="entry name" value="rve"/>
    <property type="match status" value="1"/>
</dbReference>
<gene>
    <name evidence="10" type="ORF">TBRA_LOCUS13506</name>
</gene>
<dbReference type="InterPro" id="IPR041588">
    <property type="entry name" value="Integrase_H2C2"/>
</dbReference>
<dbReference type="InterPro" id="IPR036397">
    <property type="entry name" value="RNaseH_sf"/>
</dbReference>
<keyword evidence="6" id="KW-0479">Metal-binding</keyword>
<dbReference type="GO" id="GO:0003964">
    <property type="term" value="F:RNA-directed DNA polymerase activity"/>
    <property type="evidence" value="ECO:0007669"/>
    <property type="project" value="UniProtKB-EC"/>
</dbReference>
<dbReference type="InterPro" id="IPR001584">
    <property type="entry name" value="Integrase_cat-core"/>
</dbReference>
<dbReference type="PANTHER" id="PTHR37984">
    <property type="entry name" value="PROTEIN CBG26694"/>
    <property type="match status" value="1"/>
</dbReference>
<organism evidence="10 11">
    <name type="scientific">Trichogramma brassicae</name>
    <dbReference type="NCBI Taxonomy" id="86971"/>
    <lineage>
        <taxon>Eukaryota</taxon>
        <taxon>Metazoa</taxon>
        <taxon>Ecdysozoa</taxon>
        <taxon>Arthropoda</taxon>
        <taxon>Hexapoda</taxon>
        <taxon>Insecta</taxon>
        <taxon>Pterygota</taxon>
        <taxon>Neoptera</taxon>
        <taxon>Endopterygota</taxon>
        <taxon>Hymenoptera</taxon>
        <taxon>Apocrita</taxon>
        <taxon>Proctotrupomorpha</taxon>
        <taxon>Chalcidoidea</taxon>
        <taxon>Trichogrammatidae</taxon>
        <taxon>Trichogramma</taxon>
    </lineage>
</organism>
<dbReference type="SUPFAM" id="SSF56672">
    <property type="entry name" value="DNA/RNA polymerases"/>
    <property type="match status" value="1"/>
</dbReference>
<dbReference type="InterPro" id="IPR043502">
    <property type="entry name" value="DNA/RNA_pol_sf"/>
</dbReference>
<sequence length="1054" mass="121273">MPGKSDVGWIWKLTKKEISDELEKRGVQVDPNATRDEIRDTLVLLVHEEAIAKREAAVATEDKDKPAVELQGESIETQAEQKVNASSTQCLRDTFQEYDSDSDNDMAKNSTRIKFCLNKDKWETFVERLEFQFLARDTTIDAKKAAILLTSIDEDAYELIKNLCAPQKLSEKKYAELTKVMTDHLEPKPSELMERNNFYKASQEQGESIADFAAQNLTFDTALKSAIAREMAQRNAQSNVGIKHQQDVLAIGQYNNQRERSSHNNKQGPRAQPSRHLGREAKDNSCWNCGGRGHTRYQCPSPVTSKQRNDCSSCGKPGHRRDVCKYKDATCGHCRKRGHIEDACFTKRANAKRGIQKIDKEGSEQDSDADEDAARSFEDHHEDFYTLDIVENKFVNKHFVSGDRDGAPMYVDVLINDLNTRMEVDSGTYESVISNKIWREKFSNARLSDTPVELRGYDGTIMNPIEKRSENLKPLYDLANQKDYVWNDECTKSFAWVKNELISPRVLAHYDPKEQIVLASDASDYGLSAILSHRYKDNTEKPIAYASRIIPKKEQKRTILDKEAMAVVFGFKRFRDFIFGKEIILRTDNKSLQLILGPRKGIPQTADNRFQRWAYYLSGFRYKIEHISSKANANCDALSRLPVKTEADIHLLKVTFSNVHYFDEGIDIVDSKKLARESIKDEVINKVIVYTKSDWPKLCDLTDVLKPYHRKKLELTVEKNCLFWGLRAIIPTSMRPTILRELHASHMGIVKIKMFARSYVWWPEIDHDIEFTVKNCSTCIIEAKKPPNSPLTTWPWPDRAWSRLHADFLGPFYGDMYLVVICAHSKWPEIINFKKNTKAHKLIEEFKTLFARFGLPVHLVTDGGPQFRSSEFEKFLKQNSVKHTLTPPYHPATNGAAENFVGIFKDKVSKIVKGGETVESAINKFLFDYRSIEHCTTGKSPYQMMYKRDMRTRFDVFRNHTTETVQAHQRAQIVSRSGSRRLELEKDDEVFIDDYRVNAEKRSKARIIKKLSPSTFAAKDEDNIIHKRHKDQIIKVPGSNEKLRRSPRFQNSNN</sequence>
<dbReference type="EMBL" id="CADCXV010001136">
    <property type="protein sequence ID" value="CAB0041858.1"/>
    <property type="molecule type" value="Genomic_DNA"/>
</dbReference>
<keyword evidence="4" id="KW-0238">DNA-binding</keyword>
<dbReference type="GO" id="GO:0004190">
    <property type="term" value="F:aspartic-type endopeptidase activity"/>
    <property type="evidence" value="ECO:0007669"/>
    <property type="project" value="UniProtKB-KW"/>
</dbReference>
<dbReference type="SUPFAM" id="SSF53098">
    <property type="entry name" value="Ribonuclease H-like"/>
    <property type="match status" value="1"/>
</dbReference>
<keyword evidence="6" id="KW-0862">Zinc</keyword>
<evidence type="ECO:0000256" key="5">
    <source>
        <dbReference type="ARBA" id="ARBA00023268"/>
    </source>
</evidence>
<dbReference type="InterPro" id="IPR041577">
    <property type="entry name" value="RT_RNaseH_2"/>
</dbReference>
<evidence type="ECO:0000256" key="4">
    <source>
        <dbReference type="ARBA" id="ARBA00023125"/>
    </source>
</evidence>
<dbReference type="PANTHER" id="PTHR37984:SF5">
    <property type="entry name" value="PROTEIN NYNRIN-LIKE"/>
    <property type="match status" value="1"/>
</dbReference>
<dbReference type="FunFam" id="1.10.340.70:FF:000003">
    <property type="entry name" value="Protein CBG25708"/>
    <property type="match status" value="1"/>
</dbReference>
<dbReference type="PROSITE" id="PS50158">
    <property type="entry name" value="ZF_CCHC"/>
    <property type="match status" value="1"/>
</dbReference>
<dbReference type="Gene3D" id="3.30.70.270">
    <property type="match status" value="1"/>
</dbReference>
<reference evidence="10 11" key="1">
    <citation type="submission" date="2020-02" db="EMBL/GenBank/DDBJ databases">
        <authorList>
            <person name="Ferguson B K."/>
        </authorList>
    </citation>
    <scope>NUCLEOTIDE SEQUENCE [LARGE SCALE GENOMIC DNA]</scope>
</reference>
<dbReference type="InterPro" id="IPR050951">
    <property type="entry name" value="Retrovirus_Pol_polyprotein"/>
</dbReference>
<dbReference type="GO" id="GO:0042575">
    <property type="term" value="C:DNA polymerase complex"/>
    <property type="evidence" value="ECO:0007669"/>
    <property type="project" value="UniProtKB-ARBA"/>
</dbReference>